<evidence type="ECO:0000313" key="1">
    <source>
        <dbReference type="EMBL" id="TQE22547.1"/>
    </source>
</evidence>
<name>A0AAE8VVV2_9ACTN</name>
<organism evidence="1 2">
    <name type="scientific">Streptomyces ipomoeae</name>
    <dbReference type="NCBI Taxonomy" id="103232"/>
    <lineage>
        <taxon>Bacteria</taxon>
        <taxon>Bacillati</taxon>
        <taxon>Actinomycetota</taxon>
        <taxon>Actinomycetes</taxon>
        <taxon>Kitasatosporales</taxon>
        <taxon>Streptomycetaceae</taxon>
        <taxon>Streptomyces</taxon>
    </lineage>
</organism>
<proteinExistence type="predicted"/>
<sequence>MPLQRSVKPTLITSVERAAASAALGCPPWELGLCAGCGQLMRRHGRYAAMYCAVCRAELNGR</sequence>
<accession>A0AAE8VVV2</accession>
<dbReference type="EMBL" id="SPAZ01000282">
    <property type="protein sequence ID" value="TQE22547.1"/>
    <property type="molecule type" value="Genomic_DNA"/>
</dbReference>
<evidence type="ECO:0000313" key="2">
    <source>
        <dbReference type="Proteomes" id="UP000318720"/>
    </source>
</evidence>
<gene>
    <name evidence="1" type="ORF">Sipo8835_35730</name>
</gene>
<comment type="caution">
    <text evidence="1">The sequence shown here is derived from an EMBL/GenBank/DDBJ whole genome shotgun (WGS) entry which is preliminary data.</text>
</comment>
<reference evidence="1 2" key="1">
    <citation type="submission" date="2019-03" db="EMBL/GenBank/DDBJ databases">
        <title>Comparative genomic analyses of the sweetpotato soil rot pathogen, Streptomyces ipomoeae.</title>
        <authorList>
            <person name="Ruschel Soares N."/>
            <person name="Badger J.H."/>
            <person name="Huguet-Tapia J.C."/>
            <person name="Clark C.A."/>
            <person name="Pettis G.S."/>
        </authorList>
    </citation>
    <scope>NUCLEOTIDE SEQUENCE [LARGE SCALE GENOMIC DNA]</scope>
    <source>
        <strain evidence="1 2">88-35</strain>
    </source>
</reference>
<protein>
    <submittedName>
        <fullName evidence="1">Uncharacterized protein</fullName>
    </submittedName>
</protein>
<dbReference type="Proteomes" id="UP000318720">
    <property type="component" value="Unassembled WGS sequence"/>
</dbReference>
<dbReference type="AlphaFoldDB" id="A0AAE8VVV2"/>